<dbReference type="PATRIC" id="fig|1341181.4.peg.1680"/>
<dbReference type="InterPro" id="IPR022134">
    <property type="entry name" value="DUF3667"/>
</dbReference>
<feature type="transmembrane region" description="Helical" evidence="1">
    <location>
        <begin position="262"/>
        <end position="285"/>
    </location>
</feature>
<dbReference type="Proteomes" id="UP000018004">
    <property type="component" value="Unassembled WGS sequence"/>
</dbReference>
<dbReference type="RefSeq" id="WP_023579337.1">
    <property type="nucleotide sequence ID" value="NZ_AVGG01000007.1"/>
</dbReference>
<protein>
    <recommendedName>
        <fullName evidence="4">DUF3667 domain-containing protein</fullName>
    </recommendedName>
</protein>
<dbReference type="OrthoDB" id="675873at2"/>
<feature type="transmembrane region" description="Helical" evidence="1">
    <location>
        <begin position="291"/>
        <end position="314"/>
    </location>
</feature>
<name>V6SPI6_9FLAO</name>
<accession>V6SPI6</accession>
<comment type="caution">
    <text evidence="2">The sequence shown here is derived from an EMBL/GenBank/DDBJ whole genome shotgun (WGS) entry which is preliminary data.</text>
</comment>
<dbReference type="STRING" id="1341181.FLJC2902T_17050"/>
<evidence type="ECO:0000256" key="1">
    <source>
        <dbReference type="SAM" id="Phobius"/>
    </source>
</evidence>
<gene>
    <name evidence="2" type="ORF">FLJC2902T_17050</name>
</gene>
<reference evidence="2 3" key="1">
    <citation type="submission" date="2013-08" db="EMBL/GenBank/DDBJ databases">
        <title>Flavobacterium limnosediminis JC2902 genome sequencing.</title>
        <authorList>
            <person name="Lee K."/>
            <person name="Yi H."/>
            <person name="Park S."/>
            <person name="Chun J."/>
        </authorList>
    </citation>
    <scope>NUCLEOTIDE SEQUENCE [LARGE SCALE GENOMIC DNA]</scope>
    <source>
        <strain evidence="2 3">JC2902</strain>
    </source>
</reference>
<dbReference type="Pfam" id="PF12412">
    <property type="entry name" value="DUF3667"/>
    <property type="match status" value="1"/>
</dbReference>
<organism evidence="2 3">
    <name type="scientific">Flavobacterium limnosediminis JC2902</name>
    <dbReference type="NCBI Taxonomy" id="1341181"/>
    <lineage>
        <taxon>Bacteria</taxon>
        <taxon>Pseudomonadati</taxon>
        <taxon>Bacteroidota</taxon>
        <taxon>Flavobacteriia</taxon>
        <taxon>Flavobacteriales</taxon>
        <taxon>Flavobacteriaceae</taxon>
        <taxon>Flavobacterium</taxon>
    </lineage>
</organism>
<feature type="transmembrane region" description="Helical" evidence="1">
    <location>
        <begin position="232"/>
        <end position="250"/>
    </location>
</feature>
<dbReference type="eggNOG" id="COG1566">
    <property type="taxonomic scope" value="Bacteria"/>
</dbReference>
<keyword evidence="1" id="KW-0812">Transmembrane</keyword>
<dbReference type="EMBL" id="AVGG01000007">
    <property type="protein sequence ID" value="ESU28354.1"/>
    <property type="molecule type" value="Genomic_DNA"/>
</dbReference>
<keyword evidence="1" id="KW-1133">Transmembrane helix</keyword>
<proteinExistence type="predicted"/>
<feature type="transmembrane region" description="Helical" evidence="1">
    <location>
        <begin position="88"/>
        <end position="106"/>
    </location>
</feature>
<evidence type="ECO:0000313" key="3">
    <source>
        <dbReference type="Proteomes" id="UP000018004"/>
    </source>
</evidence>
<feature type="transmembrane region" description="Helical" evidence="1">
    <location>
        <begin position="335"/>
        <end position="356"/>
    </location>
</feature>
<dbReference type="AlphaFoldDB" id="V6SPI6"/>
<evidence type="ECO:0008006" key="4">
    <source>
        <dbReference type="Google" id="ProtNLM"/>
    </source>
</evidence>
<evidence type="ECO:0000313" key="2">
    <source>
        <dbReference type="EMBL" id="ESU28354.1"/>
    </source>
</evidence>
<keyword evidence="1" id="KW-0472">Membrane</keyword>
<keyword evidence="3" id="KW-1185">Reference proteome</keyword>
<sequence>MSKGKLREDKTCLNCGTIVEARFCPECGQENTETRKSFHYLFTHVVEDLVHYDSGFWKTIKYLLFHPARLTREYLSGRRKSFVVPIKLYIFISFVTFFISGLLIPVNKMNIGDEKAPVVIKEAPKKEGLNIKYTNNDAPIVIKETPGNEGLNINFTNDSLPKQKNIVKVDEYGWMAGFKSVRELDSVQKSLPEKDRLSKLHYWFTKRMVSIAEHNTMREAFKKGVELFIRNLPKVLFLYMPLFAFWLWLLHGKKRWYYFDHGIFTLHYFSFLLLLTSIFMLLEWLLSMSDWLIFGIIQGLLMTVYMFWPIIYFYKAHKRLYGESKIISFIKSSCLFMTNSITLLIILILYSLYTFISIH</sequence>